<dbReference type="InterPro" id="IPR003343">
    <property type="entry name" value="Big_2"/>
</dbReference>
<proteinExistence type="predicted"/>
<feature type="domain" description="BIG2" evidence="1">
    <location>
        <begin position="387"/>
        <end position="470"/>
    </location>
</feature>
<protein>
    <recommendedName>
        <fullName evidence="1">BIG2 domain-containing protein</fullName>
    </recommendedName>
</protein>
<dbReference type="Pfam" id="PF02368">
    <property type="entry name" value="Big_2"/>
    <property type="match status" value="1"/>
</dbReference>
<reference evidence="2 3" key="1">
    <citation type="submission" date="2018-06" db="EMBL/GenBank/DDBJ databases">
        <title>Paenibacillus imtechensis sp. nov.</title>
        <authorList>
            <person name="Pinnaka A.K."/>
            <person name="Singh H."/>
            <person name="Kaur M."/>
        </authorList>
    </citation>
    <scope>NUCLEOTIDE SEQUENCE [LARGE SCALE GENOMIC DNA]</scope>
    <source>
        <strain evidence="2 3">SMB1</strain>
    </source>
</reference>
<dbReference type="Gene3D" id="2.120.10.30">
    <property type="entry name" value="TolB, C-terminal domain"/>
    <property type="match status" value="1"/>
</dbReference>
<dbReference type="OrthoDB" id="2534519at2"/>
<accession>A0A2W1LH64</accession>
<dbReference type="AlphaFoldDB" id="A0A2W1LH64"/>
<dbReference type="EMBL" id="QKRB01000028">
    <property type="protein sequence ID" value="PZD97400.1"/>
    <property type="molecule type" value="Genomic_DNA"/>
</dbReference>
<name>A0A2W1LH64_9BACL</name>
<evidence type="ECO:0000259" key="1">
    <source>
        <dbReference type="SMART" id="SM00635"/>
    </source>
</evidence>
<feature type="domain" description="BIG2" evidence="1">
    <location>
        <begin position="475"/>
        <end position="554"/>
    </location>
</feature>
<evidence type="ECO:0000313" key="3">
    <source>
        <dbReference type="Proteomes" id="UP000249522"/>
    </source>
</evidence>
<dbReference type="Proteomes" id="UP000249522">
    <property type="component" value="Unassembled WGS sequence"/>
</dbReference>
<comment type="caution">
    <text evidence="2">The sequence shown here is derived from an EMBL/GenBank/DDBJ whole genome shotgun (WGS) entry which is preliminary data.</text>
</comment>
<dbReference type="InterPro" id="IPR008964">
    <property type="entry name" value="Invasin/intimin_cell_adhesion"/>
</dbReference>
<sequence>MEVPFMRFLSNVRPKWITALCLTVILLCSSVPVAVAERNIIDEFSSSPSDFDLKRYLYFGTNAIRIHDRQTNTDISVNFPTQNLQSGYLTGKGAVLVTRTKSGTGWDDYSYSLYEWSDGSVRKITDGIVNDTMRNNGDYIAFVVRTDGQQHVWLFDKRDHSYRNITNENNYPFLRLISLSPQGHLAYTTTDNKLVLYSNGHTELTDITPEDNIAYDGSKLVYDDYVGTTPGNERYAILVLENGQRNELSDTNYYYNRSPLPFLFNNGWIVYQKQSQHILRSPEGEETGLTIPLSDNGVVIPLFLSSSGEVIYGSEKYYWYTNSQMNGSAIITESIHDSLLPYSGYSYFRGFEELEDGKIYGIMTDYMDFDQDVLFEYQPVPAQIKDIYVQGEINQLTKGESMQLNASAAPPYATETALLSCSSSDESVVTISCPDDGSRYYVSYTITAVGGGTATVTITAKDTITRSWDINVYSPLEGLSLDHSELTLNTDSNKTAQLQAIFHPADATDKQLTWTSTNPAVGDVDQNGLVTAKTRGTTMIKASSGAFTANCIVTVQSSQTDTTPPVIFAAYAAIGGKNYPAVIRPHTNTIHFTLPGSLPDSAMFTGISVHASPDTKSGDFTVSGFTRSYSFTEGVAQFTVQQLLGPEFDPLGDGLSVRTLRKFGGLTLTGTLTDYNGNVTQGKLILHME</sequence>
<dbReference type="SUPFAM" id="SSF49373">
    <property type="entry name" value="Invasin/intimin cell-adhesion fragments"/>
    <property type="match status" value="1"/>
</dbReference>
<dbReference type="Gene3D" id="2.60.40.1080">
    <property type="match status" value="2"/>
</dbReference>
<keyword evidence="3" id="KW-1185">Reference proteome</keyword>
<dbReference type="InterPro" id="IPR011042">
    <property type="entry name" value="6-blade_b-propeller_TolB-like"/>
</dbReference>
<organism evidence="2 3">
    <name type="scientific">Paenibacillus sambharensis</name>
    <dbReference type="NCBI Taxonomy" id="1803190"/>
    <lineage>
        <taxon>Bacteria</taxon>
        <taxon>Bacillati</taxon>
        <taxon>Bacillota</taxon>
        <taxon>Bacilli</taxon>
        <taxon>Bacillales</taxon>
        <taxon>Paenibacillaceae</taxon>
        <taxon>Paenibacillus</taxon>
    </lineage>
</organism>
<evidence type="ECO:0000313" key="2">
    <source>
        <dbReference type="EMBL" id="PZD97400.1"/>
    </source>
</evidence>
<dbReference type="SUPFAM" id="SSF69304">
    <property type="entry name" value="Tricorn protease N-terminal domain"/>
    <property type="match status" value="1"/>
</dbReference>
<dbReference type="SMART" id="SM00635">
    <property type="entry name" value="BID_2"/>
    <property type="match status" value="2"/>
</dbReference>
<gene>
    <name evidence="2" type="ORF">DNH61_03370</name>
</gene>